<name>A0A7J5ZX79_AMEME</name>
<organism evidence="1 2">
    <name type="scientific">Ameiurus melas</name>
    <name type="common">Black bullhead</name>
    <name type="synonym">Silurus melas</name>
    <dbReference type="NCBI Taxonomy" id="219545"/>
    <lineage>
        <taxon>Eukaryota</taxon>
        <taxon>Metazoa</taxon>
        <taxon>Chordata</taxon>
        <taxon>Craniata</taxon>
        <taxon>Vertebrata</taxon>
        <taxon>Euteleostomi</taxon>
        <taxon>Actinopterygii</taxon>
        <taxon>Neopterygii</taxon>
        <taxon>Teleostei</taxon>
        <taxon>Ostariophysi</taxon>
        <taxon>Siluriformes</taxon>
        <taxon>Ictaluridae</taxon>
        <taxon>Ameiurus</taxon>
    </lineage>
</organism>
<evidence type="ECO:0000313" key="1">
    <source>
        <dbReference type="EMBL" id="KAF4075120.1"/>
    </source>
</evidence>
<keyword evidence="2" id="KW-1185">Reference proteome</keyword>
<accession>A0A7J5ZX79</accession>
<gene>
    <name evidence="1" type="ORF">AMELA_G00231030</name>
</gene>
<dbReference type="Proteomes" id="UP000593565">
    <property type="component" value="Unassembled WGS sequence"/>
</dbReference>
<dbReference type="AlphaFoldDB" id="A0A7J5ZX79"/>
<reference evidence="1 2" key="1">
    <citation type="submission" date="2020-02" db="EMBL/GenBank/DDBJ databases">
        <title>A chromosome-scale genome assembly of the black bullhead catfish (Ameiurus melas).</title>
        <authorList>
            <person name="Wen M."/>
            <person name="Zham M."/>
            <person name="Cabau C."/>
            <person name="Klopp C."/>
            <person name="Donnadieu C."/>
            <person name="Roques C."/>
            <person name="Bouchez O."/>
            <person name="Lampietro C."/>
            <person name="Jouanno E."/>
            <person name="Herpin A."/>
            <person name="Louis A."/>
            <person name="Berthelot C."/>
            <person name="Parey E."/>
            <person name="Roest-Crollius H."/>
            <person name="Braasch I."/>
            <person name="Postlethwait J."/>
            <person name="Robinson-Rechavi M."/>
            <person name="Echchiki A."/>
            <person name="Begum T."/>
            <person name="Montfort J."/>
            <person name="Schartl M."/>
            <person name="Bobe J."/>
            <person name="Guiguen Y."/>
        </authorList>
    </citation>
    <scope>NUCLEOTIDE SEQUENCE [LARGE SCALE GENOMIC DNA]</scope>
    <source>
        <strain evidence="1">M_S1</strain>
        <tissue evidence="1">Blood</tissue>
    </source>
</reference>
<dbReference type="EMBL" id="JAAGNN010000021">
    <property type="protein sequence ID" value="KAF4075120.1"/>
    <property type="molecule type" value="Genomic_DNA"/>
</dbReference>
<sequence length="73" mass="8232">MKADPSLQRGLTGLGAAVSRVSRNQEEEFKTKSHITLLLKQKQKAGIFTSEESSCRLQMLSVNILQSIRSYRH</sequence>
<comment type="caution">
    <text evidence="1">The sequence shown here is derived from an EMBL/GenBank/DDBJ whole genome shotgun (WGS) entry which is preliminary data.</text>
</comment>
<proteinExistence type="predicted"/>
<protein>
    <submittedName>
        <fullName evidence="1">Uncharacterized protein</fullName>
    </submittedName>
</protein>
<evidence type="ECO:0000313" key="2">
    <source>
        <dbReference type="Proteomes" id="UP000593565"/>
    </source>
</evidence>